<keyword evidence="2" id="KW-1185">Reference proteome</keyword>
<organism evidence="1 2">
    <name type="scientific">Streptomyces mordarskii</name>
    <dbReference type="NCBI Taxonomy" id="1226758"/>
    <lineage>
        <taxon>Bacteria</taxon>
        <taxon>Bacillati</taxon>
        <taxon>Actinomycetota</taxon>
        <taxon>Actinomycetes</taxon>
        <taxon>Kitasatosporales</taxon>
        <taxon>Streptomycetaceae</taxon>
        <taxon>Streptomyces</taxon>
    </lineage>
</organism>
<dbReference type="EMBL" id="BAAABZ010000076">
    <property type="protein sequence ID" value="GAA0563095.1"/>
    <property type="molecule type" value="Genomic_DNA"/>
</dbReference>
<evidence type="ECO:0000313" key="1">
    <source>
        <dbReference type="EMBL" id="GAA0563095.1"/>
    </source>
</evidence>
<dbReference type="Proteomes" id="UP001501576">
    <property type="component" value="Unassembled WGS sequence"/>
</dbReference>
<proteinExistence type="predicted"/>
<protein>
    <submittedName>
        <fullName evidence="1">Uncharacterized protein</fullName>
    </submittedName>
</protein>
<name>A0ABN1EBN1_9ACTN</name>
<gene>
    <name evidence="1" type="ORF">GCM10010390_76910</name>
</gene>
<evidence type="ECO:0000313" key="2">
    <source>
        <dbReference type="Proteomes" id="UP001501576"/>
    </source>
</evidence>
<comment type="caution">
    <text evidence="1">The sequence shown here is derived from an EMBL/GenBank/DDBJ whole genome shotgun (WGS) entry which is preliminary data.</text>
</comment>
<reference evidence="1 2" key="1">
    <citation type="journal article" date="2019" name="Int. J. Syst. Evol. Microbiol.">
        <title>The Global Catalogue of Microorganisms (GCM) 10K type strain sequencing project: providing services to taxonomists for standard genome sequencing and annotation.</title>
        <authorList>
            <consortium name="The Broad Institute Genomics Platform"/>
            <consortium name="The Broad Institute Genome Sequencing Center for Infectious Disease"/>
            <person name="Wu L."/>
            <person name="Ma J."/>
        </authorList>
    </citation>
    <scope>NUCLEOTIDE SEQUENCE [LARGE SCALE GENOMIC DNA]</scope>
    <source>
        <strain evidence="1 2">JCM 5052</strain>
    </source>
</reference>
<sequence>MVYVTSDGGGDTQQVMSTLVDQELCRTRTWYSAPFRDPGAGPVAAASGLRPFDQYGRAAGQRRGRALRRARREHRRAQHGLVLAVVA</sequence>
<accession>A0ABN1EBN1</accession>